<name>W9RF86_9ROSA</name>
<proteinExistence type="predicted"/>
<protein>
    <recommendedName>
        <fullName evidence="3">Retrotransposon Copia-like N-terminal domain-containing protein</fullName>
    </recommendedName>
</protein>
<dbReference type="EMBL" id="KE344662">
    <property type="protein sequence ID" value="EXB74906.1"/>
    <property type="molecule type" value="Genomic_DNA"/>
</dbReference>
<dbReference type="AlphaFoldDB" id="W9RF86"/>
<evidence type="ECO:0000313" key="2">
    <source>
        <dbReference type="Proteomes" id="UP000030645"/>
    </source>
</evidence>
<organism evidence="1 2">
    <name type="scientific">Morus notabilis</name>
    <dbReference type="NCBI Taxonomy" id="981085"/>
    <lineage>
        <taxon>Eukaryota</taxon>
        <taxon>Viridiplantae</taxon>
        <taxon>Streptophyta</taxon>
        <taxon>Embryophyta</taxon>
        <taxon>Tracheophyta</taxon>
        <taxon>Spermatophyta</taxon>
        <taxon>Magnoliopsida</taxon>
        <taxon>eudicotyledons</taxon>
        <taxon>Gunneridae</taxon>
        <taxon>Pentapetalae</taxon>
        <taxon>rosids</taxon>
        <taxon>fabids</taxon>
        <taxon>Rosales</taxon>
        <taxon>Moraceae</taxon>
        <taxon>Moreae</taxon>
        <taxon>Morus</taxon>
    </lineage>
</organism>
<evidence type="ECO:0008006" key="3">
    <source>
        <dbReference type="Google" id="ProtNLM"/>
    </source>
</evidence>
<gene>
    <name evidence="1" type="ORF">L484_018614</name>
</gene>
<reference evidence="2" key="1">
    <citation type="submission" date="2013-01" db="EMBL/GenBank/DDBJ databases">
        <title>Draft Genome Sequence of a Mulberry Tree, Morus notabilis C.K. Schneid.</title>
        <authorList>
            <person name="He N."/>
            <person name="Zhao S."/>
        </authorList>
    </citation>
    <scope>NUCLEOTIDE SEQUENCE</scope>
</reference>
<evidence type="ECO:0000313" key="1">
    <source>
        <dbReference type="EMBL" id="EXB74906.1"/>
    </source>
</evidence>
<dbReference type="eggNOG" id="ENOG502SS8G">
    <property type="taxonomic scope" value="Eukaryota"/>
</dbReference>
<sequence length="282" mass="31293">MVVVCTLSPLVVVIFTLEEVEVVVVTVLMEIFGQFVKFVARLVILLLAVTRGLHASPATVNDPSWYVDSGATDHVTADLANLSLQSDYKGQGKLTIVGLLKTAYHLDVPVLGSGANLSFASSVDIATSSGTQQRCSSFITLSKPVNKFMQPANFSDMKCDIPKLRGDNYKMWKERVFLHLGWMDIDYAIRKDEPVITPTSTPNEIAFYEQWERSNRLSVMFINTKISAGIRSSVDQHTNVKALLKAIDEQFESSDKALASTLIMKFSSLRLTTVRGVREHIM</sequence>
<accession>W9RF86</accession>
<dbReference type="Proteomes" id="UP000030645">
    <property type="component" value="Unassembled WGS sequence"/>
</dbReference>
<keyword evidence="2" id="KW-1185">Reference proteome</keyword>